<dbReference type="InterPro" id="IPR003439">
    <property type="entry name" value="ABC_transporter-like_ATP-bd"/>
</dbReference>
<organism evidence="4 5">
    <name type="scientific">Biostraticola tofi</name>
    <dbReference type="NCBI Taxonomy" id="466109"/>
    <lineage>
        <taxon>Bacteria</taxon>
        <taxon>Pseudomonadati</taxon>
        <taxon>Pseudomonadota</taxon>
        <taxon>Gammaproteobacteria</taxon>
        <taxon>Enterobacterales</taxon>
        <taxon>Bruguierivoracaceae</taxon>
        <taxon>Biostraticola</taxon>
    </lineage>
</organism>
<dbReference type="InterPro" id="IPR050107">
    <property type="entry name" value="ABC_carbohydrate_import_ATPase"/>
</dbReference>
<dbReference type="EMBL" id="SMCR01000001">
    <property type="protein sequence ID" value="TCW00474.1"/>
    <property type="molecule type" value="Genomic_DNA"/>
</dbReference>
<dbReference type="PANTHER" id="PTHR43790">
    <property type="entry name" value="CARBOHYDRATE TRANSPORT ATP-BINDING PROTEIN MG119-RELATED"/>
    <property type="match status" value="1"/>
</dbReference>
<gene>
    <name evidence="4" type="ORF">EDC52_101831</name>
</gene>
<proteinExistence type="predicted"/>
<dbReference type="InterPro" id="IPR027417">
    <property type="entry name" value="P-loop_NTPase"/>
</dbReference>
<dbReference type="InterPro" id="IPR017871">
    <property type="entry name" value="ABC_transporter-like_CS"/>
</dbReference>
<dbReference type="RefSeq" id="WP_131864021.1">
    <property type="nucleotide sequence ID" value="NZ_SMCR01000001.1"/>
</dbReference>
<feature type="domain" description="ABC transporter" evidence="3">
    <location>
        <begin position="13"/>
        <end position="247"/>
    </location>
</feature>
<dbReference type="SUPFAM" id="SSF52540">
    <property type="entry name" value="P-loop containing nucleoside triphosphate hydrolases"/>
    <property type="match status" value="2"/>
</dbReference>
<name>A0A4R3Z3Q7_9GAMM</name>
<protein>
    <submittedName>
        <fullName evidence="4">Nucleoside ABC transporter ATP-binding protein</fullName>
    </submittedName>
</protein>
<sequence>MRQSAPATIMPKVELNQLSKSFGDVVACERVSLALWPGEVHVLLGENGAGKSTLVSMLSGLQRPDSGVVRVDGRPEKLTSPRRALELGIGTVFQHSMMVPELSLIDNIALGNGTWWRRPDRQQIAAELRRIGLEIGIHLDPLAKAGSLSLGELQQAEIVRTLMRGSRVIVLDEATAMLAPHHAEELGQLMGRLVGRGLAVVFITHRLTEALAWGDRISVLRQGRKVGELTPDQLNDLSQPQAVEEIMQLMFNLQDGPAAPAATRISAISKEAPARLDIQRLKIPDPVVPINAFDLRVAGGEILGIAGIDGNGQKQLAEGLAGQRPLSAGHIYLDGEPIEGYSVGERRRRGLRYVTDDRLGEGTVAGFSVAVNLLLKQIGEPPFWRRGLEQPAAIAGYARARARQFDIRTPSIDSPIASLSGGNIQKVLLARELGKHAKAVIFAKPTHGLDVKNIQSIRQRIRQTAIEGAAVILISTDLEELLALADNIVVMSRGVIIGRVSNQGDARLKVAELMSGVGQ</sequence>
<keyword evidence="5" id="KW-1185">Reference proteome</keyword>
<dbReference type="Proteomes" id="UP000295719">
    <property type="component" value="Unassembled WGS sequence"/>
</dbReference>
<dbReference type="SMART" id="SM00382">
    <property type="entry name" value="AAA"/>
    <property type="match status" value="2"/>
</dbReference>
<dbReference type="OrthoDB" id="9805029at2"/>
<evidence type="ECO:0000256" key="2">
    <source>
        <dbReference type="ARBA" id="ARBA00022840"/>
    </source>
</evidence>
<dbReference type="PROSITE" id="PS00211">
    <property type="entry name" value="ABC_TRANSPORTER_1"/>
    <property type="match status" value="1"/>
</dbReference>
<accession>A0A4R3Z3Q7</accession>
<evidence type="ECO:0000313" key="4">
    <source>
        <dbReference type="EMBL" id="TCW00474.1"/>
    </source>
</evidence>
<comment type="caution">
    <text evidence="4">The sequence shown here is derived from an EMBL/GenBank/DDBJ whole genome shotgun (WGS) entry which is preliminary data.</text>
</comment>
<dbReference type="InterPro" id="IPR003593">
    <property type="entry name" value="AAA+_ATPase"/>
</dbReference>
<keyword evidence="2 4" id="KW-0067">ATP-binding</keyword>
<dbReference type="GO" id="GO:0016887">
    <property type="term" value="F:ATP hydrolysis activity"/>
    <property type="evidence" value="ECO:0007669"/>
    <property type="project" value="InterPro"/>
</dbReference>
<keyword evidence="1" id="KW-0547">Nucleotide-binding</keyword>
<evidence type="ECO:0000313" key="5">
    <source>
        <dbReference type="Proteomes" id="UP000295719"/>
    </source>
</evidence>
<dbReference type="PROSITE" id="PS50893">
    <property type="entry name" value="ABC_TRANSPORTER_2"/>
    <property type="match status" value="2"/>
</dbReference>
<dbReference type="Gene3D" id="3.40.50.300">
    <property type="entry name" value="P-loop containing nucleotide triphosphate hydrolases"/>
    <property type="match status" value="2"/>
</dbReference>
<dbReference type="AlphaFoldDB" id="A0A4R3Z3Q7"/>
<dbReference type="CDD" id="cd03216">
    <property type="entry name" value="ABC_Carb_Monos_I"/>
    <property type="match status" value="1"/>
</dbReference>
<dbReference type="CDD" id="cd03215">
    <property type="entry name" value="ABC_Carb_Monos_II"/>
    <property type="match status" value="1"/>
</dbReference>
<evidence type="ECO:0000259" key="3">
    <source>
        <dbReference type="PROSITE" id="PS50893"/>
    </source>
</evidence>
<dbReference type="Pfam" id="PF00005">
    <property type="entry name" value="ABC_tran"/>
    <property type="match status" value="2"/>
</dbReference>
<reference evidence="4 5" key="1">
    <citation type="submission" date="2019-03" db="EMBL/GenBank/DDBJ databases">
        <title>Genomic Encyclopedia of Type Strains, Phase IV (KMG-IV): sequencing the most valuable type-strain genomes for metagenomic binning, comparative biology and taxonomic classification.</title>
        <authorList>
            <person name="Goeker M."/>
        </authorList>
    </citation>
    <scope>NUCLEOTIDE SEQUENCE [LARGE SCALE GENOMIC DNA]</scope>
    <source>
        <strain evidence="4 5">DSM 19580</strain>
    </source>
</reference>
<evidence type="ECO:0000256" key="1">
    <source>
        <dbReference type="ARBA" id="ARBA00022741"/>
    </source>
</evidence>
<dbReference type="GO" id="GO:0005524">
    <property type="term" value="F:ATP binding"/>
    <property type="evidence" value="ECO:0007669"/>
    <property type="project" value="UniProtKB-KW"/>
</dbReference>
<dbReference type="PANTHER" id="PTHR43790:SF4">
    <property type="entry name" value="GUANOSINE IMPORT ATP-BINDING PROTEIN NUPO"/>
    <property type="match status" value="1"/>
</dbReference>
<feature type="domain" description="ABC transporter" evidence="3">
    <location>
        <begin position="263"/>
        <end position="518"/>
    </location>
</feature>